<evidence type="ECO:0008006" key="5">
    <source>
        <dbReference type="Google" id="ProtNLM"/>
    </source>
</evidence>
<keyword evidence="4" id="KW-1185">Reference proteome</keyword>
<dbReference type="AlphaFoldDB" id="A0A931E817"/>
<sequence length="218" mass="24783">MKNFLLYGVTAAVVVLSSCSAYKASRTPDDVYYSPAKPAVAREEEDRYESYSANDDNYLRMKVRNRYQWNGIDDYSYWNDSRYDFGYSCFPSRSVMLNPYYGVGMWNPYYSRPWGYWYNPVYTVVYYKTPKAYFGNTSKANLSAYRNGNYYNAGNRQSFGSLLKNAFGNNNNNYNNNNNSYNPSRSFNSNVTPSSSAGGRSGGFNSSGSSAPAARPPR</sequence>
<protein>
    <recommendedName>
        <fullName evidence="5">Lipoprotein</fullName>
    </recommendedName>
</protein>
<dbReference type="Proteomes" id="UP000628448">
    <property type="component" value="Unassembled WGS sequence"/>
</dbReference>
<reference evidence="3" key="1">
    <citation type="submission" date="2020-11" db="EMBL/GenBank/DDBJ databases">
        <title>Bacterial whole genome sequence for Panacibacter sp. DH6.</title>
        <authorList>
            <person name="Le V."/>
            <person name="Ko S."/>
            <person name="Ahn C.-Y."/>
            <person name="Oh H.-M."/>
        </authorList>
    </citation>
    <scope>NUCLEOTIDE SEQUENCE</scope>
    <source>
        <strain evidence="3">DH6</strain>
    </source>
</reference>
<evidence type="ECO:0000313" key="4">
    <source>
        <dbReference type="Proteomes" id="UP000628448"/>
    </source>
</evidence>
<accession>A0A931E817</accession>
<dbReference type="PROSITE" id="PS51257">
    <property type="entry name" value="PROKAR_LIPOPROTEIN"/>
    <property type="match status" value="1"/>
</dbReference>
<dbReference type="RefSeq" id="WP_196991192.1">
    <property type="nucleotide sequence ID" value="NZ_JADWYR010000002.1"/>
</dbReference>
<feature type="signal peptide" evidence="2">
    <location>
        <begin position="1"/>
        <end position="23"/>
    </location>
</feature>
<dbReference type="EMBL" id="JADWYR010000002">
    <property type="protein sequence ID" value="MBG9377091.1"/>
    <property type="molecule type" value="Genomic_DNA"/>
</dbReference>
<evidence type="ECO:0000313" key="3">
    <source>
        <dbReference type="EMBL" id="MBG9377091.1"/>
    </source>
</evidence>
<evidence type="ECO:0000256" key="2">
    <source>
        <dbReference type="SAM" id="SignalP"/>
    </source>
</evidence>
<feature type="chain" id="PRO_5037611965" description="Lipoprotein" evidence="2">
    <location>
        <begin position="24"/>
        <end position="218"/>
    </location>
</feature>
<keyword evidence="2" id="KW-0732">Signal</keyword>
<gene>
    <name evidence="3" type="ORF">I5907_12680</name>
</gene>
<proteinExistence type="predicted"/>
<evidence type="ECO:0000256" key="1">
    <source>
        <dbReference type="SAM" id="MobiDB-lite"/>
    </source>
</evidence>
<name>A0A931E817_9BACT</name>
<feature type="region of interest" description="Disordered" evidence="1">
    <location>
        <begin position="173"/>
        <end position="218"/>
    </location>
</feature>
<organism evidence="3 4">
    <name type="scientific">Panacibacter microcysteis</name>
    <dbReference type="NCBI Taxonomy" id="2793269"/>
    <lineage>
        <taxon>Bacteria</taxon>
        <taxon>Pseudomonadati</taxon>
        <taxon>Bacteroidota</taxon>
        <taxon>Chitinophagia</taxon>
        <taxon>Chitinophagales</taxon>
        <taxon>Chitinophagaceae</taxon>
        <taxon>Panacibacter</taxon>
    </lineage>
</organism>
<comment type="caution">
    <text evidence="3">The sequence shown here is derived from an EMBL/GenBank/DDBJ whole genome shotgun (WGS) entry which is preliminary data.</text>
</comment>